<keyword evidence="1 9" id="KW-1003">Cell membrane</keyword>
<comment type="subcellular location">
    <subcellularLocation>
        <location evidence="9">Cell membrane</location>
        <topology evidence="9">Peripheral membrane protein</topology>
        <orientation evidence="9">Cytoplasmic side</orientation>
    </subcellularLocation>
    <subcellularLocation>
        <location evidence="9">Cytoplasm</location>
    </subcellularLocation>
</comment>
<dbReference type="SUPFAM" id="SSF52540">
    <property type="entry name" value="P-loop containing nucleoside triphosphate hydrolases"/>
    <property type="match status" value="1"/>
</dbReference>
<dbReference type="InterPro" id="IPR042101">
    <property type="entry name" value="SRP54_N_sf"/>
</dbReference>
<evidence type="ECO:0000256" key="4">
    <source>
        <dbReference type="ARBA" id="ARBA00022801"/>
    </source>
</evidence>
<keyword evidence="11" id="KW-0812">Transmembrane</keyword>
<keyword evidence="2 9" id="KW-0963">Cytoplasm</keyword>
<feature type="compositionally biased region" description="Basic and acidic residues" evidence="10">
    <location>
        <begin position="64"/>
        <end position="89"/>
    </location>
</feature>
<dbReference type="Pfam" id="PF00448">
    <property type="entry name" value="SRP54"/>
    <property type="match status" value="1"/>
</dbReference>
<evidence type="ECO:0000256" key="7">
    <source>
        <dbReference type="ARBA" id="ARBA00023170"/>
    </source>
</evidence>
<dbReference type="SMART" id="SM00962">
    <property type="entry name" value="SRP54"/>
    <property type="match status" value="1"/>
</dbReference>
<evidence type="ECO:0000256" key="8">
    <source>
        <dbReference type="ARBA" id="ARBA00048027"/>
    </source>
</evidence>
<evidence type="ECO:0000256" key="2">
    <source>
        <dbReference type="ARBA" id="ARBA00022490"/>
    </source>
</evidence>
<dbReference type="AlphaFoldDB" id="A0A0F6W476"/>
<accession>A0A0F6W476</accession>
<dbReference type="GO" id="GO:0005737">
    <property type="term" value="C:cytoplasm"/>
    <property type="evidence" value="ECO:0007669"/>
    <property type="project" value="UniProtKB-SubCell"/>
</dbReference>
<evidence type="ECO:0000256" key="5">
    <source>
        <dbReference type="ARBA" id="ARBA00023134"/>
    </source>
</evidence>
<dbReference type="PANTHER" id="PTHR43134">
    <property type="entry name" value="SIGNAL RECOGNITION PARTICLE RECEPTOR SUBUNIT ALPHA"/>
    <property type="match status" value="1"/>
</dbReference>
<dbReference type="PROSITE" id="PS00300">
    <property type="entry name" value="SRP54"/>
    <property type="match status" value="1"/>
</dbReference>
<evidence type="ECO:0000256" key="1">
    <source>
        <dbReference type="ARBA" id="ARBA00022475"/>
    </source>
</evidence>
<dbReference type="NCBIfam" id="TIGR00064">
    <property type="entry name" value="ftsY"/>
    <property type="match status" value="1"/>
</dbReference>
<evidence type="ECO:0000256" key="11">
    <source>
        <dbReference type="SAM" id="Phobius"/>
    </source>
</evidence>
<keyword evidence="5 9" id="KW-0342">GTP-binding</keyword>
<keyword evidence="11" id="KW-1133">Transmembrane helix</keyword>
<evidence type="ECO:0000313" key="13">
    <source>
        <dbReference type="EMBL" id="AKF07068.1"/>
    </source>
</evidence>
<feature type="binding site" evidence="9">
    <location>
        <begin position="317"/>
        <end position="321"/>
    </location>
    <ligand>
        <name>GTP</name>
        <dbReference type="ChEBI" id="CHEBI:37565"/>
    </ligand>
</feature>
<feature type="region of interest" description="Disordered" evidence="10">
    <location>
        <begin position="29"/>
        <end position="105"/>
    </location>
</feature>
<feature type="binding site" evidence="9">
    <location>
        <begin position="381"/>
        <end position="384"/>
    </location>
    <ligand>
        <name>GTP</name>
        <dbReference type="ChEBI" id="CHEBI:37565"/>
    </ligand>
</feature>
<keyword evidence="7 9" id="KW-0675">Receptor</keyword>
<organism evidence="13 14">
    <name type="scientific">Sandaracinus amylolyticus</name>
    <dbReference type="NCBI Taxonomy" id="927083"/>
    <lineage>
        <taxon>Bacteria</taxon>
        <taxon>Pseudomonadati</taxon>
        <taxon>Myxococcota</taxon>
        <taxon>Polyangia</taxon>
        <taxon>Polyangiales</taxon>
        <taxon>Sandaracinaceae</taxon>
        <taxon>Sandaracinus</taxon>
    </lineage>
</organism>
<dbReference type="RefSeq" id="WP_075097573.1">
    <property type="nucleotide sequence ID" value="NZ_CP011125.1"/>
</dbReference>
<dbReference type="EC" id="3.6.5.4" evidence="9"/>
<comment type="similarity">
    <text evidence="9">Belongs to the GTP-binding SRP family. FtsY subfamily.</text>
</comment>
<comment type="function">
    <text evidence="9">Involved in targeting and insertion of nascent membrane proteins into the cytoplasmic membrane. Acts as a receptor for the complex formed by the signal recognition particle (SRP) and the ribosome-nascent chain (RNC).</text>
</comment>
<dbReference type="SUPFAM" id="SSF47364">
    <property type="entry name" value="Domain of the SRP/SRP receptor G-proteins"/>
    <property type="match status" value="1"/>
</dbReference>
<keyword evidence="3 9" id="KW-0547">Nucleotide-binding</keyword>
<dbReference type="Proteomes" id="UP000034883">
    <property type="component" value="Chromosome"/>
</dbReference>
<comment type="catalytic activity">
    <reaction evidence="8 9">
        <text>GTP + H2O = GDP + phosphate + H(+)</text>
        <dbReference type="Rhea" id="RHEA:19669"/>
        <dbReference type="ChEBI" id="CHEBI:15377"/>
        <dbReference type="ChEBI" id="CHEBI:15378"/>
        <dbReference type="ChEBI" id="CHEBI:37565"/>
        <dbReference type="ChEBI" id="CHEBI:43474"/>
        <dbReference type="ChEBI" id="CHEBI:58189"/>
        <dbReference type="EC" id="3.6.5.4"/>
    </reaction>
</comment>
<evidence type="ECO:0000256" key="10">
    <source>
        <dbReference type="SAM" id="MobiDB-lite"/>
    </source>
</evidence>
<dbReference type="FunFam" id="3.40.50.300:FF:000053">
    <property type="entry name" value="Signal recognition particle receptor FtsY"/>
    <property type="match status" value="1"/>
</dbReference>
<feature type="compositionally biased region" description="Low complexity" evidence="10">
    <location>
        <begin position="52"/>
        <end position="63"/>
    </location>
</feature>
<dbReference type="KEGG" id="samy:DB32_004217"/>
<dbReference type="GO" id="GO:0005525">
    <property type="term" value="F:GTP binding"/>
    <property type="evidence" value="ECO:0007669"/>
    <property type="project" value="UniProtKB-UniRule"/>
</dbReference>
<dbReference type="InterPro" id="IPR000897">
    <property type="entry name" value="SRP54_GTPase_dom"/>
</dbReference>
<evidence type="ECO:0000256" key="6">
    <source>
        <dbReference type="ARBA" id="ARBA00023136"/>
    </source>
</evidence>
<keyword evidence="14" id="KW-1185">Reference proteome</keyword>
<reference evidence="13 14" key="1">
    <citation type="submission" date="2015-03" db="EMBL/GenBank/DDBJ databases">
        <title>Genome assembly of Sandaracinus amylolyticus DSM 53668.</title>
        <authorList>
            <person name="Sharma G."/>
            <person name="Subramanian S."/>
        </authorList>
    </citation>
    <scope>NUCLEOTIDE SEQUENCE [LARGE SCALE GENOMIC DNA]</scope>
    <source>
        <strain evidence="13 14">DSM 53668</strain>
    </source>
</reference>
<dbReference type="CDD" id="cd17874">
    <property type="entry name" value="FtsY"/>
    <property type="match status" value="1"/>
</dbReference>
<dbReference type="PANTHER" id="PTHR43134:SF1">
    <property type="entry name" value="SIGNAL RECOGNITION PARTICLE RECEPTOR SUBUNIT ALPHA"/>
    <property type="match status" value="1"/>
</dbReference>
<protein>
    <recommendedName>
        <fullName evidence="9">Signal recognition particle receptor FtsY</fullName>
        <shortName evidence="9">SRP receptor</shortName>
        <ecNumber evidence="9">3.6.5.4</ecNumber>
    </recommendedName>
</protein>
<proteinExistence type="inferred from homology"/>
<dbReference type="SMART" id="SM00382">
    <property type="entry name" value="AAA"/>
    <property type="match status" value="1"/>
</dbReference>
<dbReference type="InterPro" id="IPR036225">
    <property type="entry name" value="SRP/SRP_N"/>
</dbReference>
<name>A0A0F6W476_9BACT</name>
<dbReference type="SMART" id="SM00963">
    <property type="entry name" value="SRP54_N"/>
    <property type="match status" value="1"/>
</dbReference>
<feature type="domain" description="SRP54-type proteins GTP-binding" evidence="12">
    <location>
        <begin position="402"/>
        <end position="415"/>
    </location>
</feature>
<dbReference type="STRING" id="927083.DB32_004217"/>
<feature type="binding site" evidence="9">
    <location>
        <begin position="235"/>
        <end position="242"/>
    </location>
    <ligand>
        <name>GTP</name>
        <dbReference type="ChEBI" id="CHEBI:37565"/>
    </ligand>
</feature>
<dbReference type="Gene3D" id="3.40.50.300">
    <property type="entry name" value="P-loop containing nucleotide triphosphate hydrolases"/>
    <property type="match status" value="1"/>
</dbReference>
<keyword evidence="6 9" id="KW-0472">Membrane</keyword>
<evidence type="ECO:0000313" key="14">
    <source>
        <dbReference type="Proteomes" id="UP000034883"/>
    </source>
</evidence>
<dbReference type="HAMAP" id="MF_00920">
    <property type="entry name" value="FtsY"/>
    <property type="match status" value="1"/>
</dbReference>
<sequence length="438" mass="46363">MEPGTIVAIVVVAVLIVVAVVFAMRRQAPEAPSGEATPPSPAKPSPEKKAEPAPAKAPEPAKAAPEKKPVKSEPSRPAAEKPIEPKAAEVETPASPKVEAPRAEAPVAKAEVAKAEAAKPAKEKADGKEQVAALRRGLASTRGGFIARLAQIFGGKKEIDPALLDQIQEVLITADIGVRTSEKMLETLRAKMERAELRDEDAVWSAIREEARAILGASAGGIEVRSKPTTILVVGVNGVGKTTTIGKLASRFHEEGKKVVLAAGDTFRAAAVLQLEVWARRVGCEIVKGKDRADPASVIFEAIKKAQGDGADVVIADTAGRLHTKSNLMEELKKVVRTAEKALERPVDEILLVLDSTTGQNAIQQAQLFKDAIPVSGIVLTKLDGTAKGGVVLGIVDEHRIPVRYVGIGERIEDLREFDTDAFVQALFAKPDDETAAA</sequence>
<dbReference type="Gene3D" id="1.20.120.140">
    <property type="entry name" value="Signal recognition particle SRP54, nucleotide-binding domain"/>
    <property type="match status" value="1"/>
</dbReference>
<dbReference type="GO" id="GO:0005047">
    <property type="term" value="F:signal recognition particle binding"/>
    <property type="evidence" value="ECO:0007669"/>
    <property type="project" value="TreeGrafter"/>
</dbReference>
<dbReference type="GO" id="GO:0003924">
    <property type="term" value="F:GTPase activity"/>
    <property type="evidence" value="ECO:0007669"/>
    <property type="project" value="UniProtKB-UniRule"/>
</dbReference>
<gene>
    <name evidence="9" type="primary">ftsY</name>
    <name evidence="13" type="ORF">DB32_004217</name>
</gene>
<dbReference type="GO" id="GO:0005886">
    <property type="term" value="C:plasma membrane"/>
    <property type="evidence" value="ECO:0007669"/>
    <property type="project" value="UniProtKB-SubCell"/>
</dbReference>
<dbReference type="InterPro" id="IPR003593">
    <property type="entry name" value="AAA+_ATPase"/>
</dbReference>
<feature type="transmembrane region" description="Helical" evidence="11">
    <location>
        <begin position="6"/>
        <end position="24"/>
    </location>
</feature>
<evidence type="ECO:0000256" key="9">
    <source>
        <dbReference type="HAMAP-Rule" id="MF_00920"/>
    </source>
</evidence>
<dbReference type="EMBL" id="CP011125">
    <property type="protein sequence ID" value="AKF07068.1"/>
    <property type="molecule type" value="Genomic_DNA"/>
</dbReference>
<dbReference type="InterPro" id="IPR027417">
    <property type="entry name" value="P-loop_NTPase"/>
</dbReference>
<dbReference type="Pfam" id="PF02881">
    <property type="entry name" value="SRP54_N"/>
    <property type="match status" value="1"/>
</dbReference>
<dbReference type="GO" id="GO:0006614">
    <property type="term" value="P:SRP-dependent cotranslational protein targeting to membrane"/>
    <property type="evidence" value="ECO:0007669"/>
    <property type="project" value="InterPro"/>
</dbReference>
<dbReference type="InterPro" id="IPR004390">
    <property type="entry name" value="SR_rcpt_FtsY"/>
</dbReference>
<keyword evidence="4 9" id="KW-0378">Hydrolase</keyword>
<evidence type="ECO:0000259" key="12">
    <source>
        <dbReference type="PROSITE" id="PS00300"/>
    </source>
</evidence>
<dbReference type="InterPro" id="IPR013822">
    <property type="entry name" value="Signal_recog_particl_SRP54_hlx"/>
</dbReference>
<evidence type="ECO:0000256" key="3">
    <source>
        <dbReference type="ARBA" id="ARBA00022741"/>
    </source>
</evidence>
<comment type="subunit">
    <text evidence="9">Part of the signal recognition particle protein translocation system, which is composed of SRP and FtsY.</text>
</comment>